<dbReference type="InterPro" id="IPR050079">
    <property type="entry name" value="DEAD_box_RNA_helicase"/>
</dbReference>
<dbReference type="CDD" id="cd00268">
    <property type="entry name" value="DEADc"/>
    <property type="match status" value="1"/>
</dbReference>
<name>A0A9D1RHL6_9BACT</name>
<evidence type="ECO:0000259" key="11">
    <source>
        <dbReference type="PROSITE" id="PS51195"/>
    </source>
</evidence>
<evidence type="ECO:0000256" key="8">
    <source>
        <dbReference type="SAM" id="MobiDB-lite"/>
    </source>
</evidence>
<protein>
    <submittedName>
        <fullName evidence="12">DEAD/DEAH box helicase</fullName>
    </submittedName>
</protein>
<feature type="region of interest" description="Disordered" evidence="8">
    <location>
        <begin position="539"/>
        <end position="563"/>
    </location>
</feature>
<dbReference type="PANTHER" id="PTHR47959:SF13">
    <property type="entry name" value="ATP-DEPENDENT RNA HELICASE RHLE"/>
    <property type="match status" value="1"/>
</dbReference>
<comment type="caution">
    <text evidence="12">The sequence shown here is derived from an EMBL/GenBank/DDBJ whole genome shotgun (WGS) entry which is preliminary data.</text>
</comment>
<feature type="compositionally biased region" description="Basic and acidic residues" evidence="8">
    <location>
        <begin position="550"/>
        <end position="563"/>
    </location>
</feature>
<dbReference type="PROSITE" id="PS51195">
    <property type="entry name" value="Q_MOTIF"/>
    <property type="match status" value="1"/>
</dbReference>
<dbReference type="PROSITE" id="PS51194">
    <property type="entry name" value="HELICASE_CTER"/>
    <property type="match status" value="1"/>
</dbReference>
<evidence type="ECO:0000256" key="3">
    <source>
        <dbReference type="ARBA" id="ARBA00022806"/>
    </source>
</evidence>
<evidence type="ECO:0000313" key="13">
    <source>
        <dbReference type="Proteomes" id="UP000824267"/>
    </source>
</evidence>
<evidence type="ECO:0000256" key="5">
    <source>
        <dbReference type="ARBA" id="ARBA00038437"/>
    </source>
</evidence>
<dbReference type="PROSITE" id="PS00039">
    <property type="entry name" value="DEAD_ATP_HELICASE"/>
    <property type="match status" value="1"/>
</dbReference>
<dbReference type="Pfam" id="PF03880">
    <property type="entry name" value="DbpA"/>
    <property type="match status" value="1"/>
</dbReference>
<dbReference type="InterPro" id="IPR027417">
    <property type="entry name" value="P-loop_NTPase"/>
</dbReference>
<evidence type="ECO:0000256" key="2">
    <source>
        <dbReference type="ARBA" id="ARBA00022801"/>
    </source>
</evidence>
<sequence>MTFSEIGLIPELLNAVEDLGFQTAMPVQAEAIPVLLQQDTNLIALAQTGTGKTAAFGLPIIQKIDLEGKQTEALIICPTRELCIQIANDCKKFAKYIPSCSVVPVYGGASMELQIKELKKGAKIIVATPGRMNDLLSRGKVDISRIKYLVLDEADEMLNMGFKEDLDAILSQTPLEKNTLLFSATMPREVEEIADNYISNPVRIQIGSRNQGSDNVRHFYYLVHAKDRYLALKRIADYYPDIYAIIFCRTKVETQEVADMLIKDGYNADSLHGDLSQAQRDHVMSRFRLRNIQMLVATDVAARGLDVSNLTHVINYNLPDELEQYVHRSGRTGRADKQGISIAIINLEEKYKIKNIERLIRKSFEKARIPTGKEVCRKQLFNMINRVEQTVVNDQEIEDFLPEIVAKLSWLERDELIKKFVSLEFNRFLDYYRDAPDLNVDESKPAEKTRKSGVKNARSDKGGHFTRLYISLGHKDRIVPQRIIGLINDFTPRTRVEIGRIDIMDGFSYIEVDTKSVENVLDAFEGKFFKGRPLKVEVAEGRPQKKSRNKSVERRKDFNSKKS</sequence>
<dbReference type="InterPro" id="IPR000629">
    <property type="entry name" value="RNA-helicase_DEAD-box_CS"/>
</dbReference>
<dbReference type="InterPro" id="IPR005580">
    <property type="entry name" value="DbpA/CsdA_RNA-bd_dom"/>
</dbReference>
<feature type="short sequence motif" description="Q motif" evidence="6">
    <location>
        <begin position="1"/>
        <end position="29"/>
    </location>
</feature>
<dbReference type="InterPro" id="IPR011545">
    <property type="entry name" value="DEAD/DEAH_box_helicase_dom"/>
</dbReference>
<dbReference type="EMBL" id="DXGG01000181">
    <property type="protein sequence ID" value="HIW87767.1"/>
    <property type="molecule type" value="Genomic_DNA"/>
</dbReference>
<feature type="domain" description="Helicase C-terminal" evidence="10">
    <location>
        <begin position="234"/>
        <end position="375"/>
    </location>
</feature>
<dbReference type="Gene3D" id="3.40.50.300">
    <property type="entry name" value="P-loop containing nucleotide triphosphate hydrolases"/>
    <property type="match status" value="2"/>
</dbReference>
<gene>
    <name evidence="12" type="ORF">IAC47_05775</name>
</gene>
<evidence type="ECO:0000256" key="7">
    <source>
        <dbReference type="RuleBase" id="RU000492"/>
    </source>
</evidence>
<dbReference type="AlphaFoldDB" id="A0A9D1RHL6"/>
<dbReference type="CDD" id="cd12252">
    <property type="entry name" value="RRM_DbpA"/>
    <property type="match status" value="1"/>
</dbReference>
<comment type="similarity">
    <text evidence="5 7">Belongs to the DEAD box helicase family.</text>
</comment>
<dbReference type="Gene3D" id="3.30.70.330">
    <property type="match status" value="1"/>
</dbReference>
<dbReference type="PROSITE" id="PS51192">
    <property type="entry name" value="HELICASE_ATP_BIND_1"/>
    <property type="match status" value="1"/>
</dbReference>
<evidence type="ECO:0000256" key="6">
    <source>
        <dbReference type="PROSITE-ProRule" id="PRU00552"/>
    </source>
</evidence>
<dbReference type="SMART" id="SM00490">
    <property type="entry name" value="HELICc"/>
    <property type="match status" value="1"/>
</dbReference>
<reference evidence="12" key="2">
    <citation type="submission" date="2021-04" db="EMBL/GenBank/DDBJ databases">
        <authorList>
            <person name="Gilroy R."/>
        </authorList>
    </citation>
    <scope>NUCLEOTIDE SEQUENCE</scope>
    <source>
        <strain evidence="12">Gambia16-930</strain>
    </source>
</reference>
<dbReference type="GO" id="GO:0003676">
    <property type="term" value="F:nucleic acid binding"/>
    <property type="evidence" value="ECO:0007669"/>
    <property type="project" value="InterPro"/>
</dbReference>
<keyword evidence="3 7" id="KW-0347">Helicase</keyword>
<dbReference type="InterPro" id="IPR001650">
    <property type="entry name" value="Helicase_C-like"/>
</dbReference>
<keyword evidence="2 7" id="KW-0378">Hydrolase</keyword>
<dbReference type="CDD" id="cd18787">
    <property type="entry name" value="SF2_C_DEAD"/>
    <property type="match status" value="1"/>
</dbReference>
<evidence type="ECO:0000256" key="1">
    <source>
        <dbReference type="ARBA" id="ARBA00022741"/>
    </source>
</evidence>
<evidence type="ECO:0000259" key="10">
    <source>
        <dbReference type="PROSITE" id="PS51194"/>
    </source>
</evidence>
<evidence type="ECO:0000313" key="12">
    <source>
        <dbReference type="EMBL" id="HIW87767.1"/>
    </source>
</evidence>
<dbReference type="GO" id="GO:0005524">
    <property type="term" value="F:ATP binding"/>
    <property type="evidence" value="ECO:0007669"/>
    <property type="project" value="UniProtKB-KW"/>
</dbReference>
<keyword evidence="1 7" id="KW-0547">Nucleotide-binding</keyword>
<keyword evidence="4 7" id="KW-0067">ATP-binding</keyword>
<dbReference type="InterPro" id="IPR012677">
    <property type="entry name" value="Nucleotide-bd_a/b_plait_sf"/>
</dbReference>
<dbReference type="GO" id="GO:0005829">
    <property type="term" value="C:cytosol"/>
    <property type="evidence" value="ECO:0007669"/>
    <property type="project" value="TreeGrafter"/>
</dbReference>
<feature type="domain" description="Helicase ATP-binding" evidence="9">
    <location>
        <begin position="33"/>
        <end position="204"/>
    </location>
</feature>
<dbReference type="PANTHER" id="PTHR47959">
    <property type="entry name" value="ATP-DEPENDENT RNA HELICASE RHLE-RELATED"/>
    <property type="match status" value="1"/>
</dbReference>
<dbReference type="Proteomes" id="UP000824267">
    <property type="component" value="Unassembled WGS sequence"/>
</dbReference>
<feature type="non-terminal residue" evidence="12">
    <location>
        <position position="563"/>
    </location>
</feature>
<organism evidence="12 13">
    <name type="scientific">Candidatus Onthomorpha intestinigallinarum</name>
    <dbReference type="NCBI Taxonomy" id="2840880"/>
    <lineage>
        <taxon>Bacteria</taxon>
        <taxon>Pseudomonadati</taxon>
        <taxon>Bacteroidota</taxon>
        <taxon>Bacteroidia</taxon>
        <taxon>Bacteroidales</taxon>
        <taxon>Candidatus Onthomorpha</taxon>
    </lineage>
</organism>
<dbReference type="SMART" id="SM00487">
    <property type="entry name" value="DEXDc"/>
    <property type="match status" value="1"/>
</dbReference>
<dbReference type="Pfam" id="PF00270">
    <property type="entry name" value="DEAD"/>
    <property type="match status" value="1"/>
</dbReference>
<dbReference type="SUPFAM" id="SSF52540">
    <property type="entry name" value="P-loop containing nucleoside triphosphate hydrolases"/>
    <property type="match status" value="1"/>
</dbReference>
<dbReference type="GO" id="GO:0016787">
    <property type="term" value="F:hydrolase activity"/>
    <property type="evidence" value="ECO:0007669"/>
    <property type="project" value="UniProtKB-KW"/>
</dbReference>
<dbReference type="InterPro" id="IPR014014">
    <property type="entry name" value="RNA_helicase_DEAD_Q_motif"/>
</dbReference>
<proteinExistence type="inferred from homology"/>
<evidence type="ECO:0000256" key="4">
    <source>
        <dbReference type="ARBA" id="ARBA00022840"/>
    </source>
</evidence>
<feature type="domain" description="DEAD-box RNA helicase Q" evidence="11">
    <location>
        <begin position="1"/>
        <end position="29"/>
    </location>
</feature>
<reference evidence="12" key="1">
    <citation type="journal article" date="2021" name="PeerJ">
        <title>Extensive microbial diversity within the chicken gut microbiome revealed by metagenomics and culture.</title>
        <authorList>
            <person name="Gilroy R."/>
            <person name="Ravi A."/>
            <person name="Getino M."/>
            <person name="Pursley I."/>
            <person name="Horton D.L."/>
            <person name="Alikhan N.F."/>
            <person name="Baker D."/>
            <person name="Gharbi K."/>
            <person name="Hall N."/>
            <person name="Watson M."/>
            <person name="Adriaenssens E.M."/>
            <person name="Foster-Nyarko E."/>
            <person name="Jarju S."/>
            <person name="Secka A."/>
            <person name="Antonio M."/>
            <person name="Oren A."/>
            <person name="Chaudhuri R.R."/>
            <person name="La Ragione R."/>
            <person name="Hildebrand F."/>
            <person name="Pallen M.J."/>
        </authorList>
    </citation>
    <scope>NUCLEOTIDE SEQUENCE</scope>
    <source>
        <strain evidence="12">Gambia16-930</strain>
    </source>
</reference>
<evidence type="ECO:0000259" key="9">
    <source>
        <dbReference type="PROSITE" id="PS51192"/>
    </source>
</evidence>
<dbReference type="InterPro" id="IPR014001">
    <property type="entry name" value="Helicase_ATP-bd"/>
</dbReference>
<dbReference type="InterPro" id="IPR044742">
    <property type="entry name" value="DEAD/DEAH_RhlB"/>
</dbReference>
<accession>A0A9D1RHL6</accession>
<dbReference type="Pfam" id="PF00271">
    <property type="entry name" value="Helicase_C"/>
    <property type="match status" value="1"/>
</dbReference>
<dbReference type="GO" id="GO:0003724">
    <property type="term" value="F:RNA helicase activity"/>
    <property type="evidence" value="ECO:0007669"/>
    <property type="project" value="InterPro"/>
</dbReference>